<dbReference type="OMA" id="VADRCTC"/>
<dbReference type="Proteomes" id="UP000258309">
    <property type="component" value="Unassembled WGS sequence"/>
</dbReference>
<dbReference type="Pfam" id="PF00106">
    <property type="entry name" value="adh_short"/>
    <property type="match status" value="1"/>
</dbReference>
<reference evidence="3 4" key="1">
    <citation type="submission" date="2018-05" db="EMBL/GenBank/DDBJ databases">
        <title>Draft genome sequence of Scytalidium lignicola DSM 105466, a ubiquitous saprotrophic fungus.</title>
        <authorList>
            <person name="Buettner E."/>
            <person name="Gebauer A.M."/>
            <person name="Hofrichter M."/>
            <person name="Liers C."/>
            <person name="Kellner H."/>
        </authorList>
    </citation>
    <scope>NUCLEOTIDE SEQUENCE [LARGE SCALE GENOMIC DNA]</scope>
    <source>
        <strain evidence="3 4">DSM 105466</strain>
    </source>
</reference>
<dbReference type="InterPro" id="IPR002347">
    <property type="entry name" value="SDR_fam"/>
</dbReference>
<dbReference type="GO" id="GO:0016491">
    <property type="term" value="F:oxidoreductase activity"/>
    <property type="evidence" value="ECO:0007669"/>
    <property type="project" value="UniProtKB-KW"/>
</dbReference>
<feature type="non-terminal residue" evidence="3">
    <location>
        <position position="350"/>
    </location>
</feature>
<accession>A0A3E2HLL4</accession>
<dbReference type="EMBL" id="NCSJ02000023">
    <property type="protein sequence ID" value="RFU34284.1"/>
    <property type="molecule type" value="Genomic_DNA"/>
</dbReference>
<organism evidence="3 4">
    <name type="scientific">Scytalidium lignicola</name>
    <name type="common">Hyphomycete</name>
    <dbReference type="NCBI Taxonomy" id="5539"/>
    <lineage>
        <taxon>Eukaryota</taxon>
        <taxon>Fungi</taxon>
        <taxon>Dikarya</taxon>
        <taxon>Ascomycota</taxon>
        <taxon>Pezizomycotina</taxon>
        <taxon>Leotiomycetes</taxon>
        <taxon>Leotiomycetes incertae sedis</taxon>
        <taxon>Scytalidium</taxon>
    </lineage>
</organism>
<dbReference type="OrthoDB" id="191139at2759"/>
<proteinExistence type="inferred from homology"/>
<sequence>MPTSHRSLHSSTDASTVAELFSSQVSGKVILITGVNSKGLGGATAKAFAPHSPKALILASRTLSKIDETIEDLQSEYPDTQYHKIVVDFSSQESCRRAANEILDNTDIPHIDIMINNAAVMNIPTRTLSVDGIELHLATNHVSHFLFTNILMPKLLLAANHSLQGSTRVVNVSALASSFQPFRFSDVNFEKQSTSLPKSEQPNIAVMGAYGYTEEKDKKYTPILAYAQSKTANILFARGLTQKLYDEYSIQSCSVHPGMIITELPQELRIETVKKLERDLTEKGMQFKTLNQGANSQVLAALDPALGPSVDDLYLEDCQTKRAPAWTTDLGISDKLWKKSEELVGQKFAW</sequence>
<dbReference type="STRING" id="5539.A0A3E2HLL4"/>
<evidence type="ECO:0000313" key="3">
    <source>
        <dbReference type="EMBL" id="RFU34284.1"/>
    </source>
</evidence>
<evidence type="ECO:0000313" key="4">
    <source>
        <dbReference type="Proteomes" id="UP000258309"/>
    </source>
</evidence>
<gene>
    <name evidence="3" type="ORF">B7463_g2090</name>
</gene>
<name>A0A3E2HLL4_SCYLI</name>
<feature type="non-terminal residue" evidence="3">
    <location>
        <position position="1"/>
    </location>
</feature>
<keyword evidence="2" id="KW-0560">Oxidoreductase</keyword>
<evidence type="ECO:0000256" key="1">
    <source>
        <dbReference type="ARBA" id="ARBA00006484"/>
    </source>
</evidence>
<comment type="caution">
    <text evidence="3">The sequence shown here is derived from an EMBL/GenBank/DDBJ whole genome shotgun (WGS) entry which is preliminary data.</text>
</comment>
<evidence type="ECO:0000256" key="2">
    <source>
        <dbReference type="ARBA" id="ARBA00023002"/>
    </source>
</evidence>
<keyword evidence="4" id="KW-1185">Reference proteome</keyword>
<dbReference type="InterPro" id="IPR036291">
    <property type="entry name" value="NAD(P)-bd_dom_sf"/>
</dbReference>
<protein>
    <submittedName>
        <fullName evidence="3">Uncharacterized protein</fullName>
    </submittedName>
</protein>
<dbReference type="PRINTS" id="PR00081">
    <property type="entry name" value="GDHRDH"/>
</dbReference>
<comment type="similarity">
    <text evidence="1">Belongs to the short-chain dehydrogenases/reductases (SDR) family.</text>
</comment>
<dbReference type="PANTHER" id="PTHR24320:SF283">
    <property type="entry name" value="RETINOL DEHYDROGENASE 11"/>
    <property type="match status" value="1"/>
</dbReference>
<dbReference type="PANTHER" id="PTHR24320">
    <property type="entry name" value="RETINOL DEHYDROGENASE"/>
    <property type="match status" value="1"/>
</dbReference>
<dbReference type="Gene3D" id="3.40.50.720">
    <property type="entry name" value="NAD(P)-binding Rossmann-like Domain"/>
    <property type="match status" value="1"/>
</dbReference>
<dbReference type="AlphaFoldDB" id="A0A3E2HLL4"/>
<dbReference type="SUPFAM" id="SSF51735">
    <property type="entry name" value="NAD(P)-binding Rossmann-fold domains"/>
    <property type="match status" value="1"/>
</dbReference>